<dbReference type="EMBL" id="JAXIOK010000002">
    <property type="protein sequence ID" value="KAK4778398.1"/>
    <property type="molecule type" value="Genomic_DNA"/>
</dbReference>
<dbReference type="PANTHER" id="PTHR11654">
    <property type="entry name" value="OLIGOPEPTIDE TRANSPORTER-RELATED"/>
    <property type="match status" value="1"/>
</dbReference>
<dbReference type="InterPro" id="IPR036259">
    <property type="entry name" value="MFS_trans_sf"/>
</dbReference>
<comment type="caution">
    <text evidence="1">The sequence shown here is derived from an EMBL/GenBank/DDBJ whole genome shotgun (WGS) entry which is preliminary data.</text>
</comment>
<accession>A0AAN7QX61</accession>
<reference evidence="1 2" key="1">
    <citation type="journal article" date="2023" name="Hortic Res">
        <title>Pangenome of water caltrop reveals structural variations and asymmetric subgenome divergence after allopolyploidization.</title>
        <authorList>
            <person name="Zhang X."/>
            <person name="Chen Y."/>
            <person name="Wang L."/>
            <person name="Yuan Y."/>
            <person name="Fang M."/>
            <person name="Shi L."/>
            <person name="Lu R."/>
            <person name="Comes H.P."/>
            <person name="Ma Y."/>
            <person name="Chen Y."/>
            <person name="Huang G."/>
            <person name="Zhou Y."/>
            <person name="Zheng Z."/>
            <person name="Qiu Y."/>
        </authorList>
    </citation>
    <scope>NUCLEOTIDE SEQUENCE [LARGE SCALE GENOMIC DNA]</scope>
    <source>
        <tissue evidence="1">Roots</tissue>
    </source>
</reference>
<evidence type="ECO:0000313" key="2">
    <source>
        <dbReference type="Proteomes" id="UP001345219"/>
    </source>
</evidence>
<keyword evidence="2" id="KW-1185">Reference proteome</keyword>
<evidence type="ECO:0000313" key="1">
    <source>
        <dbReference type="EMBL" id="KAK4778398.1"/>
    </source>
</evidence>
<evidence type="ECO:0008006" key="3">
    <source>
        <dbReference type="Google" id="ProtNLM"/>
    </source>
</evidence>
<dbReference type="AlphaFoldDB" id="A0AAN7QX61"/>
<name>A0AAN7QX61_9MYRT</name>
<dbReference type="Gene3D" id="1.20.1250.20">
    <property type="entry name" value="MFS general substrate transporter like domains"/>
    <property type="match status" value="1"/>
</dbReference>
<dbReference type="Proteomes" id="UP001345219">
    <property type="component" value="Chromosome 14"/>
</dbReference>
<organism evidence="1 2">
    <name type="scientific">Trapa incisa</name>
    <dbReference type="NCBI Taxonomy" id="236973"/>
    <lineage>
        <taxon>Eukaryota</taxon>
        <taxon>Viridiplantae</taxon>
        <taxon>Streptophyta</taxon>
        <taxon>Embryophyta</taxon>
        <taxon>Tracheophyta</taxon>
        <taxon>Spermatophyta</taxon>
        <taxon>Magnoliopsida</taxon>
        <taxon>eudicotyledons</taxon>
        <taxon>Gunneridae</taxon>
        <taxon>Pentapetalae</taxon>
        <taxon>rosids</taxon>
        <taxon>malvids</taxon>
        <taxon>Myrtales</taxon>
        <taxon>Lythraceae</taxon>
        <taxon>Trapa</taxon>
    </lineage>
</organism>
<sequence length="147" mass="15873">MATEGLKAETFQLDSASTVMEMDERQQQGIANASAADGEDEIRPQLHRGLKAMPFIIGNETFERLGTIGTLSNLTVYLTTVFNMKTVNAATLINLFNGTSNMSPLLGAYLSDTYLGRFNTLCFASVSSLLVELQTSVFLLCASSNSS</sequence>
<gene>
    <name evidence="1" type="ORF">SAY87_018585</name>
</gene>
<proteinExistence type="predicted"/>
<protein>
    <recommendedName>
        <fullName evidence="3">Nitrate transporter</fullName>
    </recommendedName>
</protein>